<keyword evidence="3" id="KW-0539">Nucleus</keyword>
<dbReference type="CDD" id="cd23339">
    <property type="entry name" value="beta-trefoil_FSCN_fungal_FRG1-like"/>
    <property type="match status" value="1"/>
</dbReference>
<dbReference type="GO" id="GO:0071013">
    <property type="term" value="C:catalytic step 2 spliceosome"/>
    <property type="evidence" value="ECO:0007669"/>
    <property type="project" value="TreeGrafter"/>
</dbReference>
<dbReference type="PANTHER" id="PTHR12928:SF0">
    <property type="entry name" value="FSHD REGION GENE 1"/>
    <property type="match status" value="1"/>
</dbReference>
<dbReference type="AlphaFoldDB" id="A0A8K0WQA7"/>
<dbReference type="InterPro" id="IPR008999">
    <property type="entry name" value="Actin-crosslinking"/>
</dbReference>
<dbReference type="SUPFAM" id="SSF50405">
    <property type="entry name" value="Actin-crosslinking proteins"/>
    <property type="match status" value="1"/>
</dbReference>
<organism evidence="5 6">
    <name type="scientific">Stachybotrys elegans</name>
    <dbReference type="NCBI Taxonomy" id="80388"/>
    <lineage>
        <taxon>Eukaryota</taxon>
        <taxon>Fungi</taxon>
        <taxon>Dikarya</taxon>
        <taxon>Ascomycota</taxon>
        <taxon>Pezizomycotina</taxon>
        <taxon>Sordariomycetes</taxon>
        <taxon>Hypocreomycetidae</taxon>
        <taxon>Hypocreales</taxon>
        <taxon>Stachybotryaceae</taxon>
        <taxon>Stachybotrys</taxon>
    </lineage>
</organism>
<protein>
    <submittedName>
        <fullName evidence="5">FRG1-like family-domain-containing protein</fullName>
    </submittedName>
</protein>
<dbReference type="InterPro" id="IPR010414">
    <property type="entry name" value="FRG1"/>
</dbReference>
<accession>A0A8K0WQA7</accession>
<dbReference type="PANTHER" id="PTHR12928">
    <property type="entry name" value="FRG1 PROTEIN"/>
    <property type="match status" value="1"/>
</dbReference>
<evidence type="ECO:0000313" key="5">
    <source>
        <dbReference type="EMBL" id="KAH7313532.1"/>
    </source>
</evidence>
<comment type="subcellular location">
    <subcellularLocation>
        <location evidence="1">Nucleus</location>
        <location evidence="1">Nucleolus</location>
    </subcellularLocation>
</comment>
<dbReference type="GO" id="GO:0005730">
    <property type="term" value="C:nucleolus"/>
    <property type="evidence" value="ECO:0007669"/>
    <property type="project" value="UniProtKB-SubCell"/>
</dbReference>
<feature type="compositionally biased region" description="Low complexity" evidence="4">
    <location>
        <begin position="22"/>
        <end position="35"/>
    </location>
</feature>
<dbReference type="Pfam" id="PF06229">
    <property type="entry name" value="FRG1"/>
    <property type="match status" value="1"/>
</dbReference>
<dbReference type="Proteomes" id="UP000813444">
    <property type="component" value="Unassembled WGS sequence"/>
</dbReference>
<dbReference type="GO" id="GO:0051015">
    <property type="term" value="F:actin filament binding"/>
    <property type="evidence" value="ECO:0007669"/>
    <property type="project" value="TreeGrafter"/>
</dbReference>
<evidence type="ECO:0000313" key="6">
    <source>
        <dbReference type="Proteomes" id="UP000813444"/>
    </source>
</evidence>
<evidence type="ECO:0000256" key="4">
    <source>
        <dbReference type="SAM" id="MobiDB-lite"/>
    </source>
</evidence>
<dbReference type="EMBL" id="JAGPNK010000009">
    <property type="protein sequence ID" value="KAH7313532.1"/>
    <property type="molecule type" value="Genomic_DNA"/>
</dbReference>
<evidence type="ECO:0000256" key="2">
    <source>
        <dbReference type="ARBA" id="ARBA00010878"/>
    </source>
</evidence>
<feature type="region of interest" description="Disordered" evidence="4">
    <location>
        <begin position="1"/>
        <end position="42"/>
    </location>
</feature>
<comment type="similarity">
    <text evidence="2">Belongs to the FRG1 family.</text>
</comment>
<reference evidence="5" key="1">
    <citation type="journal article" date="2021" name="Nat. Commun.">
        <title>Genetic determinants of endophytism in the Arabidopsis root mycobiome.</title>
        <authorList>
            <person name="Mesny F."/>
            <person name="Miyauchi S."/>
            <person name="Thiergart T."/>
            <person name="Pickel B."/>
            <person name="Atanasova L."/>
            <person name="Karlsson M."/>
            <person name="Huettel B."/>
            <person name="Barry K.W."/>
            <person name="Haridas S."/>
            <person name="Chen C."/>
            <person name="Bauer D."/>
            <person name="Andreopoulos W."/>
            <person name="Pangilinan J."/>
            <person name="LaButti K."/>
            <person name="Riley R."/>
            <person name="Lipzen A."/>
            <person name="Clum A."/>
            <person name="Drula E."/>
            <person name="Henrissat B."/>
            <person name="Kohler A."/>
            <person name="Grigoriev I.V."/>
            <person name="Martin F.M."/>
            <person name="Hacquard S."/>
        </authorList>
    </citation>
    <scope>NUCLEOTIDE SEQUENCE</scope>
    <source>
        <strain evidence="5">MPI-CAGE-CH-0235</strain>
    </source>
</reference>
<comment type="caution">
    <text evidence="5">The sequence shown here is derived from an EMBL/GenBank/DDBJ whole genome shotgun (WGS) entry which is preliminary data.</text>
</comment>
<dbReference type="OrthoDB" id="5539371at2759"/>
<keyword evidence="6" id="KW-1185">Reference proteome</keyword>
<dbReference type="Gene3D" id="2.80.10.50">
    <property type="match status" value="1"/>
</dbReference>
<evidence type="ECO:0000256" key="1">
    <source>
        <dbReference type="ARBA" id="ARBA00004604"/>
    </source>
</evidence>
<gene>
    <name evidence="5" type="ORF">B0I35DRAFT_480210</name>
</gene>
<sequence length="269" mass="29335">MVKPLSFKGDKKVKKRKRTDADASAAAESSASAVVKADEEVDNDDTWVSADVPSDLAGPVMIVLPTETPSALACDPNGTVFASPVENIVDGNPATAEPSDVRQVWVVSRVAGTEQFRFKNTYGKSLSCDEIGRLSAKQEAVGPPECFTVLPTPDTPGTLQIQTWREGFLSAKETTTAKGKAAVEIRGDGEAVAFSTTLRVRMQARYKPRIRASRAEKALAKISRRELEDAAGRRLEEDEVRTLKKARREGTYHEAMLNIRSKSKHDKFG</sequence>
<evidence type="ECO:0000256" key="3">
    <source>
        <dbReference type="ARBA" id="ARBA00023242"/>
    </source>
</evidence>
<proteinExistence type="inferred from homology"/>
<name>A0A8K0WQA7_9HYPO</name>